<evidence type="ECO:0000313" key="7">
    <source>
        <dbReference type="EMBL" id="SIQ42525.1"/>
    </source>
</evidence>
<evidence type="ECO:0000256" key="4">
    <source>
        <dbReference type="ARBA" id="ARBA00022989"/>
    </source>
</evidence>
<sequence>MLKIKKFKIFREFGILVALFAMVIIFTALNPIYISFNNIIDIIQQSAINGLIAIGITFAILTAGIDLSVGSTLAIVIVVVGKFLTSGLNPIIAIFIGILIGFLLGVFNGLLITKLKIQPFVATLGTMSVYRGIAYVITGGWPVLNMPRDFRNLVSGRVFNIIPIPIFILIGFAIITHILLNHTRFGTYVYSIGGNEEATRLSGVNVEKNKVLAYGLVGVGAALAALVLLARLGTGEPTAGQGYELDAIAAAAIGGTSLAGGKGSVLGTFLGAILLSALKVGLIVTGVDTFWQFIATGSIIIIAVYLEHVQSQLYKK</sequence>
<feature type="transmembrane region" description="Helical" evidence="6">
    <location>
        <begin position="265"/>
        <end position="284"/>
    </location>
</feature>
<feature type="transmembrane region" description="Helical" evidence="6">
    <location>
        <begin position="158"/>
        <end position="180"/>
    </location>
</feature>
<gene>
    <name evidence="7" type="ORF">SAMN05421834_10491</name>
</gene>
<feature type="transmembrane region" description="Helical" evidence="6">
    <location>
        <begin position="117"/>
        <end position="137"/>
    </location>
</feature>
<dbReference type="CDD" id="cd06579">
    <property type="entry name" value="TM_PBP1_transp_AraH_like"/>
    <property type="match status" value="1"/>
</dbReference>
<dbReference type="PANTHER" id="PTHR32196:SF72">
    <property type="entry name" value="RIBOSE IMPORT PERMEASE PROTEIN RBSC"/>
    <property type="match status" value="1"/>
</dbReference>
<evidence type="ECO:0000256" key="2">
    <source>
        <dbReference type="ARBA" id="ARBA00022475"/>
    </source>
</evidence>
<evidence type="ECO:0000256" key="5">
    <source>
        <dbReference type="ARBA" id="ARBA00023136"/>
    </source>
</evidence>
<feature type="transmembrane region" description="Helical" evidence="6">
    <location>
        <begin position="211"/>
        <end position="230"/>
    </location>
</feature>
<comment type="subcellular location">
    <subcellularLocation>
        <location evidence="1">Cell membrane</location>
        <topology evidence="1">Multi-pass membrane protein</topology>
    </subcellularLocation>
</comment>
<evidence type="ECO:0000313" key="8">
    <source>
        <dbReference type="Proteomes" id="UP000185669"/>
    </source>
</evidence>
<reference evidence="8" key="1">
    <citation type="submission" date="2017-01" db="EMBL/GenBank/DDBJ databases">
        <authorList>
            <person name="Varghese N."/>
            <person name="Submissions S."/>
        </authorList>
    </citation>
    <scope>NUCLEOTIDE SEQUENCE [LARGE SCALE GENOMIC DNA]</scope>
    <source>
        <strain evidence="8">ATCC 700103</strain>
    </source>
</reference>
<protein>
    <submittedName>
        <fullName evidence="7">Monosaccharide ABC transporter membrane protein, CUT2 family</fullName>
    </submittedName>
</protein>
<dbReference type="OrthoDB" id="9789111at2"/>
<dbReference type="PANTHER" id="PTHR32196">
    <property type="entry name" value="ABC TRANSPORTER PERMEASE PROTEIN YPHD-RELATED-RELATED"/>
    <property type="match status" value="1"/>
</dbReference>
<dbReference type="EMBL" id="FTNC01000004">
    <property type="protein sequence ID" value="SIQ42525.1"/>
    <property type="molecule type" value="Genomic_DNA"/>
</dbReference>
<dbReference type="GO" id="GO:0005886">
    <property type="term" value="C:plasma membrane"/>
    <property type="evidence" value="ECO:0007669"/>
    <property type="project" value="UniProtKB-SubCell"/>
</dbReference>
<dbReference type="Pfam" id="PF02653">
    <property type="entry name" value="BPD_transp_2"/>
    <property type="match status" value="1"/>
</dbReference>
<keyword evidence="2" id="KW-1003">Cell membrane</keyword>
<keyword evidence="4 6" id="KW-1133">Transmembrane helix</keyword>
<evidence type="ECO:0000256" key="6">
    <source>
        <dbReference type="SAM" id="Phobius"/>
    </source>
</evidence>
<dbReference type="RefSeq" id="WP_076544117.1">
    <property type="nucleotide sequence ID" value="NZ_FTNC01000004.1"/>
</dbReference>
<name>A0A1N6SN28_9FIRM</name>
<dbReference type="Proteomes" id="UP000185669">
    <property type="component" value="Unassembled WGS sequence"/>
</dbReference>
<keyword evidence="8" id="KW-1185">Reference proteome</keyword>
<feature type="transmembrane region" description="Helical" evidence="6">
    <location>
        <begin position="91"/>
        <end position="111"/>
    </location>
</feature>
<dbReference type="GO" id="GO:0022857">
    <property type="term" value="F:transmembrane transporter activity"/>
    <property type="evidence" value="ECO:0007669"/>
    <property type="project" value="InterPro"/>
</dbReference>
<keyword evidence="5 6" id="KW-0472">Membrane</keyword>
<dbReference type="InterPro" id="IPR001851">
    <property type="entry name" value="ABC_transp_permease"/>
</dbReference>
<organism evidence="7 8">
    <name type="scientific">Halanaerobium kushneri</name>
    <dbReference type="NCBI Taxonomy" id="56779"/>
    <lineage>
        <taxon>Bacteria</taxon>
        <taxon>Bacillati</taxon>
        <taxon>Bacillota</taxon>
        <taxon>Clostridia</taxon>
        <taxon>Halanaerobiales</taxon>
        <taxon>Halanaerobiaceae</taxon>
        <taxon>Halanaerobium</taxon>
    </lineage>
</organism>
<feature type="transmembrane region" description="Helical" evidence="6">
    <location>
        <begin position="290"/>
        <end position="306"/>
    </location>
</feature>
<keyword evidence="3 6" id="KW-0812">Transmembrane</keyword>
<dbReference type="AlphaFoldDB" id="A0A1N6SN28"/>
<evidence type="ECO:0000256" key="1">
    <source>
        <dbReference type="ARBA" id="ARBA00004651"/>
    </source>
</evidence>
<accession>A0A1N6SN28</accession>
<evidence type="ECO:0000256" key="3">
    <source>
        <dbReference type="ARBA" id="ARBA00022692"/>
    </source>
</evidence>
<feature type="transmembrane region" description="Helical" evidence="6">
    <location>
        <begin position="12"/>
        <end position="34"/>
    </location>
</feature>
<dbReference type="STRING" id="56779.SAMN05421834_10491"/>
<proteinExistence type="predicted"/>
<feature type="transmembrane region" description="Helical" evidence="6">
    <location>
        <begin position="46"/>
        <end position="79"/>
    </location>
</feature>